<evidence type="ECO:0000313" key="2">
    <source>
        <dbReference type="EMBL" id="CUS35451.1"/>
    </source>
</evidence>
<evidence type="ECO:0000259" key="1">
    <source>
        <dbReference type="Pfam" id="PF01909"/>
    </source>
</evidence>
<name>A0A0S4LHN7_9BACT</name>
<dbReference type="Gene3D" id="3.30.460.10">
    <property type="entry name" value="Beta Polymerase, domain 2"/>
    <property type="match status" value="1"/>
</dbReference>
<proteinExistence type="predicted"/>
<reference evidence="2 3" key="1">
    <citation type="submission" date="2015-10" db="EMBL/GenBank/DDBJ databases">
        <authorList>
            <person name="Gilbert D.G."/>
        </authorList>
    </citation>
    <scope>NUCLEOTIDE SEQUENCE [LARGE SCALE GENOMIC DNA]</scope>
    <source>
        <strain evidence="2">COMA1</strain>
    </source>
</reference>
<dbReference type="EMBL" id="CZQA01000008">
    <property type="protein sequence ID" value="CUS35451.1"/>
    <property type="molecule type" value="Genomic_DNA"/>
</dbReference>
<dbReference type="Pfam" id="PF01909">
    <property type="entry name" value="NTP_transf_2"/>
    <property type="match status" value="1"/>
</dbReference>
<sequence length="200" mass="22433">MIRWLSYSLCFAPPSHNFTVRSQEALARRLPSGEKARPPRTPPIDLSPRFVKFWPADSPEAEAKSLLADDFCRLKAYSQDGEFANKMMQPARDISAVQVTIAEMVRRIVERFHPERIILFGSHARGTAGPHSDVDLLVVMQPHGSKRRRAVEIHGLLAGMGVPKDVIVVTPEEFEAYRDAPGTVIRTAWQEGKILHDRAA</sequence>
<dbReference type="GO" id="GO:0016779">
    <property type="term" value="F:nucleotidyltransferase activity"/>
    <property type="evidence" value="ECO:0007669"/>
    <property type="project" value="InterPro"/>
</dbReference>
<dbReference type="CDD" id="cd05403">
    <property type="entry name" value="NT_KNTase_like"/>
    <property type="match status" value="1"/>
</dbReference>
<keyword evidence="3" id="KW-1185">Reference proteome</keyword>
<feature type="domain" description="Polymerase nucleotidyl transferase" evidence="1">
    <location>
        <begin position="105"/>
        <end position="183"/>
    </location>
</feature>
<dbReference type="InterPro" id="IPR002934">
    <property type="entry name" value="Polymerase_NTP_transf_dom"/>
</dbReference>
<evidence type="ECO:0000313" key="3">
    <source>
        <dbReference type="Proteomes" id="UP000199032"/>
    </source>
</evidence>
<organism evidence="2 3">
    <name type="scientific">Candidatus Nitrospira nitrosa</name>
    <dbReference type="NCBI Taxonomy" id="1742972"/>
    <lineage>
        <taxon>Bacteria</taxon>
        <taxon>Pseudomonadati</taxon>
        <taxon>Nitrospirota</taxon>
        <taxon>Nitrospiria</taxon>
        <taxon>Nitrospirales</taxon>
        <taxon>Nitrospiraceae</taxon>
        <taxon>Nitrospira</taxon>
    </lineage>
</organism>
<dbReference type="SUPFAM" id="SSF81301">
    <property type="entry name" value="Nucleotidyltransferase"/>
    <property type="match status" value="1"/>
</dbReference>
<dbReference type="AlphaFoldDB" id="A0A0S4LHN7"/>
<dbReference type="STRING" id="1742972.COMA1_20288"/>
<dbReference type="PANTHER" id="PTHR37030">
    <property type="entry name" value="NUCLEOTIDYLTRANSFERASE"/>
    <property type="match status" value="1"/>
</dbReference>
<gene>
    <name evidence="2" type="ORF">COMA1_20288</name>
</gene>
<dbReference type="InterPro" id="IPR043519">
    <property type="entry name" value="NT_sf"/>
</dbReference>
<protein>
    <submittedName>
        <fullName evidence="2">DNA polymerase, beta-like region (Modular protein)</fullName>
    </submittedName>
</protein>
<dbReference type="PANTHER" id="PTHR37030:SF1">
    <property type="entry name" value="NUCLEOTIDYLTRANSFERASE"/>
    <property type="match status" value="1"/>
</dbReference>
<dbReference type="Proteomes" id="UP000199032">
    <property type="component" value="Unassembled WGS sequence"/>
</dbReference>
<accession>A0A0S4LHN7</accession>